<organism evidence="10 11">
    <name type="scientific">Photobacterium lutimaris</name>
    <dbReference type="NCBI Taxonomy" id="388278"/>
    <lineage>
        <taxon>Bacteria</taxon>
        <taxon>Pseudomonadati</taxon>
        <taxon>Pseudomonadota</taxon>
        <taxon>Gammaproteobacteria</taxon>
        <taxon>Vibrionales</taxon>
        <taxon>Vibrionaceae</taxon>
        <taxon>Photobacterium</taxon>
    </lineage>
</organism>
<dbReference type="PANTHER" id="PTHR24221:SF248">
    <property type="entry name" value="ABC TRANSPORTER TRANSMEMBRANE REGION"/>
    <property type="match status" value="1"/>
</dbReference>
<evidence type="ECO:0000313" key="10">
    <source>
        <dbReference type="EMBL" id="PSU35793.1"/>
    </source>
</evidence>
<feature type="transmembrane region" description="Helical" evidence="7">
    <location>
        <begin position="311"/>
        <end position="331"/>
    </location>
</feature>
<dbReference type="InterPro" id="IPR039421">
    <property type="entry name" value="Type_1_exporter"/>
</dbReference>
<keyword evidence="6 7" id="KW-0472">Membrane</keyword>
<dbReference type="Pfam" id="PF00005">
    <property type="entry name" value="ABC_tran"/>
    <property type="match status" value="1"/>
</dbReference>
<dbReference type="PROSITE" id="PS50929">
    <property type="entry name" value="ABC_TM1F"/>
    <property type="match status" value="1"/>
</dbReference>
<comment type="caution">
    <text evidence="10">The sequence shown here is derived from an EMBL/GenBank/DDBJ whole genome shotgun (WGS) entry which is preliminary data.</text>
</comment>
<dbReference type="SUPFAM" id="SSF90123">
    <property type="entry name" value="ABC transporter transmembrane region"/>
    <property type="match status" value="1"/>
</dbReference>
<dbReference type="GO" id="GO:0005886">
    <property type="term" value="C:plasma membrane"/>
    <property type="evidence" value="ECO:0007669"/>
    <property type="project" value="UniProtKB-SubCell"/>
</dbReference>
<reference evidence="10 11" key="1">
    <citation type="submission" date="2018-03" db="EMBL/GenBank/DDBJ databases">
        <title>Whole genome sequencing of Histamine producing bacteria.</title>
        <authorList>
            <person name="Butler K."/>
        </authorList>
    </citation>
    <scope>NUCLEOTIDE SEQUENCE [LARGE SCALE GENOMIC DNA]</scope>
    <source>
        <strain evidence="10 11">JCM 13586</strain>
    </source>
</reference>
<evidence type="ECO:0000256" key="3">
    <source>
        <dbReference type="ARBA" id="ARBA00022741"/>
    </source>
</evidence>
<dbReference type="EMBL" id="PYMH01000001">
    <property type="protein sequence ID" value="PSU35793.1"/>
    <property type="molecule type" value="Genomic_DNA"/>
</dbReference>
<dbReference type="Gene3D" id="1.20.1560.10">
    <property type="entry name" value="ABC transporter type 1, transmembrane domain"/>
    <property type="match status" value="1"/>
</dbReference>
<keyword evidence="5 7" id="KW-1133">Transmembrane helix</keyword>
<dbReference type="AlphaFoldDB" id="A0A2T3J3G7"/>
<dbReference type="InterPro" id="IPR003593">
    <property type="entry name" value="AAA+_ATPase"/>
</dbReference>
<feature type="transmembrane region" description="Helical" evidence="7">
    <location>
        <begin position="287"/>
        <end position="305"/>
    </location>
</feature>
<evidence type="ECO:0000256" key="4">
    <source>
        <dbReference type="ARBA" id="ARBA00022840"/>
    </source>
</evidence>
<dbReference type="GO" id="GO:0140359">
    <property type="term" value="F:ABC-type transporter activity"/>
    <property type="evidence" value="ECO:0007669"/>
    <property type="project" value="InterPro"/>
</dbReference>
<feature type="transmembrane region" description="Helical" evidence="7">
    <location>
        <begin position="425"/>
        <end position="447"/>
    </location>
</feature>
<dbReference type="PANTHER" id="PTHR24221">
    <property type="entry name" value="ATP-BINDING CASSETTE SUB-FAMILY B"/>
    <property type="match status" value="1"/>
</dbReference>
<dbReference type="InterPro" id="IPR036640">
    <property type="entry name" value="ABC1_TM_sf"/>
</dbReference>
<dbReference type="SUPFAM" id="SSF52540">
    <property type="entry name" value="P-loop containing nucleoside triphosphate hydrolases"/>
    <property type="match status" value="1"/>
</dbReference>
<feature type="domain" description="ABC transmembrane type-1" evidence="9">
    <location>
        <begin position="173"/>
        <end position="452"/>
    </location>
</feature>
<gene>
    <name evidence="10" type="ORF">C9I99_01890</name>
</gene>
<evidence type="ECO:0000256" key="1">
    <source>
        <dbReference type="ARBA" id="ARBA00004651"/>
    </source>
</evidence>
<evidence type="ECO:0000259" key="8">
    <source>
        <dbReference type="PROSITE" id="PS50893"/>
    </source>
</evidence>
<keyword evidence="3" id="KW-0547">Nucleotide-binding</keyword>
<feature type="transmembrane region" description="Helical" evidence="7">
    <location>
        <begin position="173"/>
        <end position="195"/>
    </location>
</feature>
<dbReference type="Gene3D" id="3.40.50.300">
    <property type="entry name" value="P-loop containing nucleotide triphosphate hydrolases"/>
    <property type="match status" value="1"/>
</dbReference>
<dbReference type="GO" id="GO:0016887">
    <property type="term" value="F:ATP hydrolysis activity"/>
    <property type="evidence" value="ECO:0007669"/>
    <property type="project" value="InterPro"/>
</dbReference>
<keyword evidence="4" id="KW-0067">ATP-binding</keyword>
<name>A0A2T3J3G7_9GAMM</name>
<evidence type="ECO:0000313" key="11">
    <source>
        <dbReference type="Proteomes" id="UP000241222"/>
    </source>
</evidence>
<keyword evidence="2 7" id="KW-0812">Transmembrane</keyword>
<accession>A0A2T3J3G7</accession>
<dbReference type="InterPro" id="IPR003439">
    <property type="entry name" value="ABC_transporter-like_ATP-bd"/>
</dbReference>
<evidence type="ECO:0000256" key="5">
    <source>
        <dbReference type="ARBA" id="ARBA00022989"/>
    </source>
</evidence>
<feature type="transmembrane region" description="Helical" evidence="7">
    <location>
        <begin position="400"/>
        <end position="419"/>
    </location>
</feature>
<dbReference type="PROSITE" id="PS50893">
    <property type="entry name" value="ABC_TRANSPORTER_2"/>
    <property type="match status" value="1"/>
</dbReference>
<dbReference type="OrthoDB" id="5893288at2"/>
<feature type="domain" description="ABC transporter" evidence="8">
    <location>
        <begin position="486"/>
        <end position="711"/>
    </location>
</feature>
<evidence type="ECO:0000256" key="2">
    <source>
        <dbReference type="ARBA" id="ARBA00022692"/>
    </source>
</evidence>
<dbReference type="InterPro" id="IPR027417">
    <property type="entry name" value="P-loop_NTPase"/>
</dbReference>
<sequence>MSVLIDFSNIEERLGDFGSAKFGERYKASPALLGLAYTLVTLQWEGTPEILSDAFAPRSQDIDSFAATLSRLDYECDVRQLTTMHQLKSVSTPAFVQFDNVCTIFLGIENGQAKLFDYRNNIVIEHPLTNDSCTVCEISNYSKIFREPPPESQDKSNWIKYAFYRYNNEIKSLLLLSLIINVLGAMQPFFIMGVYSFALSSGSESTLFWLTGFAVFLALSEYAFKRMRMNILATSGKDLATHISRNVISKLLWLPYSMTSSAGVSSQLARLKDIDQFRKLVTAESSLSYFDMPFVIIFIMAITIISGTAALTVLAGIALMLFFCVYARYIYNQATSRSSRANAMVSYQWNELLRSISSIQGLPLIRVIRSRFQAAHEQSLEDAKGVSVTNGKIQAMGQGLIQAIGTASIVTAVIGVMAGETDAGAMLAIIILVWKALGPIMGIYNAITKFKTIKSASTQINALMSLNDDRHSLESSPPIRQFKGNITISGLTHRYQGAATGLTNLAFTAQPGDKISISGGSGSGKTTLLSILAGLEERYQGNVLLDGYNIKQFNNYRYRKAINYIPFELHIFDGTLESNFIIHDGVISTAQMKETVEFFDLHPWLPDGLQTQMSSEFVQQLPNGVQQLLRMALGLGSCDQGIIIIDEPFVGGEKEFTKYINKLFTEKLADATVIYTTNDKAYIAASTSCLLLDNEGAQKYFGFPDKVIQTMKG</sequence>
<proteinExistence type="predicted"/>
<dbReference type="RefSeq" id="WP_107347148.1">
    <property type="nucleotide sequence ID" value="NZ_PYMH01000001.1"/>
</dbReference>
<dbReference type="SMART" id="SM00382">
    <property type="entry name" value="AAA"/>
    <property type="match status" value="1"/>
</dbReference>
<dbReference type="GO" id="GO:0005524">
    <property type="term" value="F:ATP binding"/>
    <property type="evidence" value="ECO:0007669"/>
    <property type="project" value="UniProtKB-KW"/>
</dbReference>
<keyword evidence="11" id="KW-1185">Reference proteome</keyword>
<evidence type="ECO:0000259" key="9">
    <source>
        <dbReference type="PROSITE" id="PS50929"/>
    </source>
</evidence>
<protein>
    <submittedName>
        <fullName evidence="10">ABC transporter permease</fullName>
    </submittedName>
</protein>
<evidence type="ECO:0000256" key="7">
    <source>
        <dbReference type="SAM" id="Phobius"/>
    </source>
</evidence>
<dbReference type="Pfam" id="PF00664">
    <property type="entry name" value="ABC_membrane"/>
    <property type="match status" value="1"/>
</dbReference>
<dbReference type="InterPro" id="IPR011527">
    <property type="entry name" value="ABC1_TM_dom"/>
</dbReference>
<comment type="subcellular location">
    <subcellularLocation>
        <location evidence="1">Cell membrane</location>
        <topology evidence="1">Multi-pass membrane protein</topology>
    </subcellularLocation>
</comment>
<dbReference type="GO" id="GO:0034040">
    <property type="term" value="F:ATPase-coupled lipid transmembrane transporter activity"/>
    <property type="evidence" value="ECO:0007669"/>
    <property type="project" value="TreeGrafter"/>
</dbReference>
<evidence type="ECO:0000256" key="6">
    <source>
        <dbReference type="ARBA" id="ARBA00023136"/>
    </source>
</evidence>
<feature type="transmembrane region" description="Helical" evidence="7">
    <location>
        <begin position="207"/>
        <end position="224"/>
    </location>
</feature>
<dbReference type="Proteomes" id="UP000241222">
    <property type="component" value="Unassembled WGS sequence"/>
</dbReference>